<feature type="region of interest" description="Disordered" evidence="1">
    <location>
        <begin position="26"/>
        <end position="85"/>
    </location>
</feature>
<dbReference type="HOGENOM" id="CLU_2516619_0_0_1"/>
<protein>
    <submittedName>
        <fullName evidence="2">Uncharacterized protein</fullName>
    </submittedName>
</protein>
<accession>A0A0E0PGL7</accession>
<proteinExistence type="predicted"/>
<dbReference type="Gramene" id="ORUFI05G00900.1">
    <property type="protein sequence ID" value="ORUFI05G00900.1"/>
    <property type="gene ID" value="ORUFI05G00900"/>
</dbReference>
<dbReference type="EnsemblPlants" id="ORUFI05G00900.1">
    <property type="protein sequence ID" value="ORUFI05G00900.1"/>
    <property type="gene ID" value="ORUFI05G00900"/>
</dbReference>
<dbReference type="AlphaFoldDB" id="A0A0E0PGL7"/>
<evidence type="ECO:0000313" key="2">
    <source>
        <dbReference type="EnsemblPlants" id="ORUFI05G00900.1"/>
    </source>
</evidence>
<evidence type="ECO:0000313" key="3">
    <source>
        <dbReference type="Proteomes" id="UP000008022"/>
    </source>
</evidence>
<reference evidence="2" key="2">
    <citation type="submission" date="2015-06" db="UniProtKB">
        <authorList>
            <consortium name="EnsemblPlants"/>
        </authorList>
    </citation>
    <scope>IDENTIFICATION</scope>
</reference>
<dbReference type="Proteomes" id="UP000008022">
    <property type="component" value="Unassembled WGS sequence"/>
</dbReference>
<sequence>MVTGEGEDEMRWRLLTFEGGKVDLFRGRRSGRRRSTRRGGKPATPPGTRSSLEYDPKHGCRAGIRPDYPRPRNGRAWAVPPILYH</sequence>
<evidence type="ECO:0000256" key="1">
    <source>
        <dbReference type="SAM" id="MobiDB-lite"/>
    </source>
</evidence>
<feature type="compositionally biased region" description="Basic residues" evidence="1">
    <location>
        <begin position="27"/>
        <end position="40"/>
    </location>
</feature>
<reference evidence="3" key="1">
    <citation type="submission" date="2013-06" db="EMBL/GenBank/DDBJ databases">
        <authorList>
            <person name="Zhao Q."/>
        </authorList>
    </citation>
    <scope>NUCLEOTIDE SEQUENCE</scope>
    <source>
        <strain evidence="3">cv. W1943</strain>
    </source>
</reference>
<keyword evidence="3" id="KW-1185">Reference proteome</keyword>
<organism evidence="2 3">
    <name type="scientific">Oryza rufipogon</name>
    <name type="common">Brownbeard rice</name>
    <name type="synonym">Asian wild rice</name>
    <dbReference type="NCBI Taxonomy" id="4529"/>
    <lineage>
        <taxon>Eukaryota</taxon>
        <taxon>Viridiplantae</taxon>
        <taxon>Streptophyta</taxon>
        <taxon>Embryophyta</taxon>
        <taxon>Tracheophyta</taxon>
        <taxon>Spermatophyta</taxon>
        <taxon>Magnoliopsida</taxon>
        <taxon>Liliopsida</taxon>
        <taxon>Poales</taxon>
        <taxon>Poaceae</taxon>
        <taxon>BOP clade</taxon>
        <taxon>Oryzoideae</taxon>
        <taxon>Oryzeae</taxon>
        <taxon>Oryzinae</taxon>
        <taxon>Oryza</taxon>
    </lineage>
</organism>
<name>A0A0E0PGL7_ORYRU</name>